<feature type="transmembrane region" description="Helical" evidence="1">
    <location>
        <begin position="49"/>
        <end position="68"/>
    </location>
</feature>
<evidence type="ECO:0000313" key="2">
    <source>
        <dbReference type="EMBL" id="MBM3282443.1"/>
    </source>
</evidence>
<protein>
    <submittedName>
        <fullName evidence="2">Uncharacterized protein</fullName>
    </submittedName>
</protein>
<reference evidence="2" key="1">
    <citation type="submission" date="2019-03" db="EMBL/GenBank/DDBJ databases">
        <title>Lake Tanganyika Metagenome-Assembled Genomes (MAGs).</title>
        <authorList>
            <person name="Tran P."/>
        </authorList>
    </citation>
    <scope>NUCLEOTIDE SEQUENCE</scope>
    <source>
        <strain evidence="2">M_DeepCast_50m_m2_156</strain>
    </source>
</reference>
<dbReference type="AlphaFoldDB" id="A0A8T4C7H3"/>
<feature type="transmembrane region" description="Helical" evidence="1">
    <location>
        <begin position="80"/>
        <end position="102"/>
    </location>
</feature>
<evidence type="ECO:0000313" key="3">
    <source>
        <dbReference type="Proteomes" id="UP000774699"/>
    </source>
</evidence>
<dbReference type="EMBL" id="VGJJ01000032">
    <property type="protein sequence ID" value="MBM3282443.1"/>
    <property type="molecule type" value="Genomic_DNA"/>
</dbReference>
<keyword evidence="1" id="KW-0812">Transmembrane</keyword>
<sequence length="282" mass="31491">MKNPSKGVLFLVLLLLATLVLGHTTEDTGKIDENLPPHIQLAQTLRENAYNVVGITAAGLILLVAYSIKTKPRKEKIKKILFWSIAILAVGSNLYLATVTVYTNMVSPTQGPVHWHTDYEVWNCGTQLDLIDPTGIDNRVGTWEVHEHNDQRMHIEGTILYMEQASFHHFFEIVGGHVERNGITFPSVNGEVFLPTQGSCNGQPATLQVFKVYVTNPADAKKWEYTQEKLPYPEGLDTIMAPYANVPPGDCLIIEYGPIHEKTERTCASYRAALNRGELHGR</sequence>
<keyword evidence="1" id="KW-1133">Transmembrane helix</keyword>
<evidence type="ECO:0000256" key="1">
    <source>
        <dbReference type="SAM" id="Phobius"/>
    </source>
</evidence>
<organism evidence="2 3">
    <name type="scientific">Candidatus Iainarchaeum sp</name>
    <dbReference type="NCBI Taxonomy" id="3101447"/>
    <lineage>
        <taxon>Archaea</taxon>
        <taxon>Candidatus Iainarchaeota</taxon>
        <taxon>Candidatus Iainarchaeia</taxon>
        <taxon>Candidatus Iainarchaeales</taxon>
        <taxon>Candidatus Iainarchaeaceae</taxon>
        <taxon>Candidatus Iainarchaeum</taxon>
    </lineage>
</organism>
<accession>A0A8T4C7H3</accession>
<keyword evidence="1" id="KW-0472">Membrane</keyword>
<comment type="caution">
    <text evidence="2">The sequence shown here is derived from an EMBL/GenBank/DDBJ whole genome shotgun (WGS) entry which is preliminary data.</text>
</comment>
<gene>
    <name evidence="2" type="ORF">FJY86_03850</name>
</gene>
<dbReference type="Proteomes" id="UP000774699">
    <property type="component" value="Unassembled WGS sequence"/>
</dbReference>
<proteinExistence type="predicted"/>
<name>A0A8T4C7H3_9ARCH</name>